<dbReference type="Pfam" id="PF00335">
    <property type="entry name" value="Tetraspanin"/>
    <property type="match status" value="1"/>
</dbReference>
<protein>
    <submittedName>
        <fullName evidence="7">Tetraspanin 1</fullName>
    </submittedName>
</protein>
<evidence type="ECO:0000256" key="3">
    <source>
        <dbReference type="ARBA" id="ARBA00022989"/>
    </source>
</evidence>
<keyword evidence="5" id="KW-0325">Glycoprotein</keyword>
<dbReference type="GO" id="GO:0012505">
    <property type="term" value="C:endomembrane system"/>
    <property type="evidence" value="ECO:0007669"/>
    <property type="project" value="UniProtKB-SubCell"/>
</dbReference>
<evidence type="ECO:0000256" key="2">
    <source>
        <dbReference type="ARBA" id="ARBA00022692"/>
    </source>
</evidence>
<sequence length="206" mass="22811">MVAIGIWVTVDGKSFLDIFGALSSSVLQVVNVSYFLIVIGSILLAIGFLGCCGAQKESKLGGLLALWCSPGPSLMVFLCFFFQAETLLTAVVTPLLKEKYGKDKSLTHIWNVTMTEVRCCGLNNYTDFTDSYWLEEHRTYPAPCCKNMEPCNVTIATESDVPVWTHQRLFPSGRAWFGVCPGMGRETCPIAAMTVSMYLYCQLDQK</sequence>
<evidence type="ECO:0000256" key="4">
    <source>
        <dbReference type="ARBA" id="ARBA00023136"/>
    </source>
</evidence>
<reference evidence="7" key="1">
    <citation type="submission" date="2025-08" db="UniProtKB">
        <authorList>
            <consortium name="Ensembl"/>
        </authorList>
    </citation>
    <scope>IDENTIFICATION</scope>
</reference>
<feature type="transmembrane region" description="Helical" evidence="6">
    <location>
        <begin position="64"/>
        <end position="84"/>
    </location>
</feature>
<dbReference type="Proteomes" id="UP000472269">
    <property type="component" value="Unplaced"/>
</dbReference>
<keyword evidence="8" id="KW-1185">Reference proteome</keyword>
<proteinExistence type="predicted"/>
<evidence type="ECO:0000313" key="7">
    <source>
        <dbReference type="Ensembl" id="ENSACUP00000007887.1"/>
    </source>
</evidence>
<dbReference type="InterPro" id="IPR008952">
    <property type="entry name" value="Tetraspanin_EC2_sf"/>
</dbReference>
<keyword evidence="4 6" id="KW-0472">Membrane</keyword>
<accession>A0A663M875</accession>
<dbReference type="PANTHER" id="PTHR19282:SF216">
    <property type="entry name" value="TETRASPANIN-1"/>
    <property type="match status" value="1"/>
</dbReference>
<name>A0A663M875_ATHCN</name>
<dbReference type="GO" id="GO:0005886">
    <property type="term" value="C:plasma membrane"/>
    <property type="evidence" value="ECO:0007669"/>
    <property type="project" value="TreeGrafter"/>
</dbReference>
<dbReference type="Ensembl" id="ENSACUT00000008435.1">
    <property type="protein sequence ID" value="ENSACUP00000007887.1"/>
    <property type="gene ID" value="ENSACUG00000005382.1"/>
</dbReference>
<dbReference type="Gene3D" id="1.10.1450.10">
    <property type="entry name" value="Tetraspanin"/>
    <property type="match status" value="1"/>
</dbReference>
<reference evidence="7" key="2">
    <citation type="submission" date="2025-09" db="UniProtKB">
        <authorList>
            <consortium name="Ensembl"/>
        </authorList>
    </citation>
    <scope>IDENTIFICATION</scope>
</reference>
<organism evidence="7 8">
    <name type="scientific">Athene cunicularia</name>
    <name type="common">Burrowing owl</name>
    <name type="synonym">Speotyto cunicularia</name>
    <dbReference type="NCBI Taxonomy" id="194338"/>
    <lineage>
        <taxon>Eukaryota</taxon>
        <taxon>Metazoa</taxon>
        <taxon>Chordata</taxon>
        <taxon>Craniata</taxon>
        <taxon>Vertebrata</taxon>
        <taxon>Euteleostomi</taxon>
        <taxon>Archelosauria</taxon>
        <taxon>Archosauria</taxon>
        <taxon>Dinosauria</taxon>
        <taxon>Saurischia</taxon>
        <taxon>Theropoda</taxon>
        <taxon>Coelurosauria</taxon>
        <taxon>Aves</taxon>
        <taxon>Neognathae</taxon>
        <taxon>Neoaves</taxon>
        <taxon>Telluraves</taxon>
        <taxon>Strigiformes</taxon>
        <taxon>Strigidae</taxon>
        <taxon>Athene</taxon>
    </lineage>
</organism>
<dbReference type="InterPro" id="IPR018499">
    <property type="entry name" value="Tetraspanin/Peripherin"/>
</dbReference>
<evidence type="ECO:0000256" key="1">
    <source>
        <dbReference type="ARBA" id="ARBA00004127"/>
    </source>
</evidence>
<evidence type="ECO:0000256" key="6">
    <source>
        <dbReference type="SAM" id="Phobius"/>
    </source>
</evidence>
<keyword evidence="2 6" id="KW-0812">Transmembrane</keyword>
<evidence type="ECO:0000256" key="5">
    <source>
        <dbReference type="ARBA" id="ARBA00023180"/>
    </source>
</evidence>
<dbReference type="SUPFAM" id="SSF48652">
    <property type="entry name" value="Tetraspanin"/>
    <property type="match status" value="1"/>
</dbReference>
<keyword evidence="3 6" id="KW-1133">Transmembrane helix</keyword>
<dbReference type="AlphaFoldDB" id="A0A663M875"/>
<evidence type="ECO:0000313" key="8">
    <source>
        <dbReference type="Proteomes" id="UP000472269"/>
    </source>
</evidence>
<feature type="transmembrane region" description="Helical" evidence="6">
    <location>
        <begin position="32"/>
        <end position="52"/>
    </location>
</feature>
<dbReference type="PANTHER" id="PTHR19282">
    <property type="entry name" value="TETRASPANIN"/>
    <property type="match status" value="1"/>
</dbReference>
<comment type="subcellular location">
    <subcellularLocation>
        <location evidence="1">Endomembrane system</location>
        <topology evidence="1">Multi-pass membrane protein</topology>
    </subcellularLocation>
</comment>